<proteinExistence type="predicted"/>
<dbReference type="EMBL" id="CP003422">
    <property type="protein sequence ID" value="AFH59646.1"/>
    <property type="molecule type" value="Genomic_DNA"/>
</dbReference>
<dbReference type="PATRIC" id="fig|997761.3.peg.545"/>
<gene>
    <name evidence="1" type="ORF">B2K_02715</name>
</gene>
<accession>I0BB99</accession>
<name>I0BB99_9BACL</name>
<evidence type="ECO:0000313" key="1">
    <source>
        <dbReference type="EMBL" id="AFH59646.1"/>
    </source>
</evidence>
<evidence type="ECO:0000313" key="2">
    <source>
        <dbReference type="Proteomes" id="UP000007392"/>
    </source>
</evidence>
<dbReference type="Proteomes" id="UP000007392">
    <property type="component" value="Chromosome"/>
</dbReference>
<evidence type="ECO:0008006" key="3">
    <source>
        <dbReference type="Google" id="ProtNLM"/>
    </source>
</evidence>
<reference evidence="1 2" key="1">
    <citation type="submission" date="2013-06" db="EMBL/GenBank/DDBJ databases">
        <title>Complete genome sequence of Paenibacillus mucilaginosus K02.</title>
        <authorList>
            <person name="Xiao B."/>
            <person name="Sun L."/>
            <person name="Xiao L."/>
            <person name="Lian B."/>
        </authorList>
    </citation>
    <scope>NUCLEOTIDE SEQUENCE [LARGE SCALE GENOMIC DNA]</scope>
    <source>
        <strain evidence="1 2">K02</strain>
    </source>
</reference>
<protein>
    <recommendedName>
        <fullName evidence="3">CD-NTase-associated protein 12/Pycsar effector protein TIR domain-containing protein</fullName>
    </recommendedName>
</protein>
<sequence length="560" mass="65585">MNLDRDTKNELGTPDIVNTIFKKIDKSQLFIADISIINSNSDGRKTPNPNVLLELGYAAKVLGWEKIICIFNSDYGDFNDLPFDLRFRRPLSYSLKGKERSETKDLITKVITQTIKELHSRGLLDDEFNEYFKMQVDTQILSVMNNITKILFGYDEINRFKSYNDLLNLKQEDYLTLISDRKFLGFQVYKRFEPIAKELNKLLETLTPSYFNKELGVVIVNFIKWISRFDKFNSLRQSSDLFISSGEVARGYRTVYAPDINPNNKDGYLLLKELNENNGQVIDFGEFHEKQKIDSMLKYVYLNENYKLNYAELLFDCVGLITKWLEYTNGELIFDNLNNFEIREVVTPPQKLKEILSKTTVSLEDDLMMLANDKFNFDYASIIQINSLVHFIRQGFILDNHLKAIDNLDRQINGKIQLRGDLSIIPILEDEFKISQLSEDERLEGIEKLKKLRQGSFDVDYIYVTHKYKQMHERLDRLYNNASLSDGAKKLILQIINDSQVNLLTHMIEPLKRFVIESAKAEIDSSLNFLNVYDEFNKQRIYHERDINLLFSEVRHLLQK</sequence>
<dbReference type="KEGG" id="pmw:B2K_02715"/>
<dbReference type="HOGENOM" id="CLU_486473_0_0_9"/>
<organism evidence="1 2">
    <name type="scientific">Paenibacillus mucilaginosus K02</name>
    <dbReference type="NCBI Taxonomy" id="997761"/>
    <lineage>
        <taxon>Bacteria</taxon>
        <taxon>Bacillati</taxon>
        <taxon>Bacillota</taxon>
        <taxon>Bacilli</taxon>
        <taxon>Bacillales</taxon>
        <taxon>Paenibacillaceae</taxon>
        <taxon>Paenibacillus</taxon>
    </lineage>
</organism>
<dbReference type="AlphaFoldDB" id="I0BB99"/>